<protein>
    <submittedName>
        <fullName evidence="2">Uncharacterized protein</fullName>
    </submittedName>
</protein>
<gene>
    <name evidence="2" type="ORF">SMRZ_LOCUS7299</name>
</gene>
<dbReference type="AlphaFoldDB" id="A0A183LU25"/>
<keyword evidence="3" id="KW-1185">Reference proteome</keyword>
<name>A0A183LU25_9TREM</name>
<evidence type="ECO:0000313" key="2">
    <source>
        <dbReference type="EMBL" id="VDO75606.1"/>
    </source>
</evidence>
<sequence>MRKLKLFIHLFFVNFPCFQFQIYISKSYDASTHFESTCTDVLEMYERITGSPFDFSKVTRNLEDDS</sequence>
<comment type="similarity">
    <text evidence="1">Belongs to the Rab GDI family.</text>
</comment>
<dbReference type="GO" id="GO:0007264">
    <property type="term" value="P:small GTPase-mediated signal transduction"/>
    <property type="evidence" value="ECO:0007669"/>
    <property type="project" value="InterPro"/>
</dbReference>
<evidence type="ECO:0000256" key="1">
    <source>
        <dbReference type="ARBA" id="ARBA00005593"/>
    </source>
</evidence>
<organism evidence="2 3">
    <name type="scientific">Schistosoma margrebowiei</name>
    <dbReference type="NCBI Taxonomy" id="48269"/>
    <lineage>
        <taxon>Eukaryota</taxon>
        <taxon>Metazoa</taxon>
        <taxon>Spiralia</taxon>
        <taxon>Lophotrochozoa</taxon>
        <taxon>Platyhelminthes</taxon>
        <taxon>Trematoda</taxon>
        <taxon>Digenea</taxon>
        <taxon>Strigeidida</taxon>
        <taxon>Schistosomatoidea</taxon>
        <taxon>Schistosomatidae</taxon>
        <taxon>Schistosoma</taxon>
    </lineage>
</organism>
<dbReference type="STRING" id="48269.A0A183LU25"/>
<dbReference type="InterPro" id="IPR018203">
    <property type="entry name" value="GDP_dissociation_inhibitor"/>
</dbReference>
<dbReference type="Pfam" id="PF00996">
    <property type="entry name" value="GDI"/>
    <property type="match status" value="1"/>
</dbReference>
<dbReference type="GO" id="GO:0005092">
    <property type="term" value="F:GDP-dissociation inhibitor activity"/>
    <property type="evidence" value="ECO:0007669"/>
    <property type="project" value="InterPro"/>
</dbReference>
<proteinExistence type="inferred from homology"/>
<dbReference type="EMBL" id="UZAI01002913">
    <property type="protein sequence ID" value="VDO75606.1"/>
    <property type="molecule type" value="Genomic_DNA"/>
</dbReference>
<dbReference type="InterPro" id="IPR036188">
    <property type="entry name" value="FAD/NAD-bd_sf"/>
</dbReference>
<accession>A0A183LU25</accession>
<dbReference type="Gene3D" id="3.50.50.60">
    <property type="entry name" value="FAD/NAD(P)-binding domain"/>
    <property type="match status" value="1"/>
</dbReference>
<reference evidence="2 3" key="1">
    <citation type="submission" date="2018-11" db="EMBL/GenBank/DDBJ databases">
        <authorList>
            <consortium name="Pathogen Informatics"/>
        </authorList>
    </citation>
    <scope>NUCLEOTIDE SEQUENCE [LARGE SCALE GENOMIC DNA]</scope>
    <source>
        <strain evidence="2 3">Zambia</strain>
    </source>
</reference>
<dbReference type="Proteomes" id="UP000277204">
    <property type="component" value="Unassembled WGS sequence"/>
</dbReference>
<dbReference type="SUPFAM" id="SSF51905">
    <property type="entry name" value="FAD/NAD(P)-binding domain"/>
    <property type="match status" value="1"/>
</dbReference>
<evidence type="ECO:0000313" key="3">
    <source>
        <dbReference type="Proteomes" id="UP000277204"/>
    </source>
</evidence>